<feature type="compositionally biased region" description="Pro residues" evidence="1">
    <location>
        <begin position="1"/>
        <end position="11"/>
    </location>
</feature>
<keyword evidence="2" id="KW-1185">Reference proteome</keyword>
<feature type="region of interest" description="Disordered" evidence="1">
    <location>
        <begin position="191"/>
        <end position="232"/>
    </location>
</feature>
<feature type="compositionally biased region" description="Basic and acidic residues" evidence="1">
    <location>
        <begin position="219"/>
        <end position="232"/>
    </location>
</feature>
<feature type="compositionally biased region" description="Basic and acidic residues" evidence="1">
    <location>
        <begin position="13"/>
        <end position="23"/>
    </location>
</feature>
<feature type="region of interest" description="Disordered" evidence="1">
    <location>
        <begin position="158"/>
        <end position="178"/>
    </location>
</feature>
<dbReference type="InParanoid" id="A0A3Q7NLW0"/>
<dbReference type="AlphaFoldDB" id="A0A3Q7NLW0"/>
<evidence type="ECO:0000313" key="2">
    <source>
        <dbReference type="Proteomes" id="UP000286641"/>
    </source>
</evidence>
<evidence type="ECO:0000256" key="1">
    <source>
        <dbReference type="SAM" id="MobiDB-lite"/>
    </source>
</evidence>
<reference evidence="3" key="2">
    <citation type="submission" date="2025-08" db="UniProtKB">
        <authorList>
            <consortium name="RefSeq"/>
        </authorList>
    </citation>
    <scope>IDENTIFICATION</scope>
    <source>
        <tissue evidence="3">Blood</tissue>
    </source>
</reference>
<proteinExistence type="predicted"/>
<evidence type="ECO:0000313" key="3">
    <source>
        <dbReference type="RefSeq" id="XP_025722363.1"/>
    </source>
</evidence>
<gene>
    <name evidence="3" type="primary">LOC112819628</name>
</gene>
<protein>
    <submittedName>
        <fullName evidence="3">Uncharacterized protein LOC112819628</fullName>
    </submittedName>
</protein>
<sequence length="232" mass="25672">MPNSPSVPPGPADRSKISPRDPAEAGTSSKTWPKFSFWKETRAPLPSQEEEDFAAPIVQKTQAPIRITNLTPGPGPHPFQVISPQRAAPTPAFSPRRKTRPPSDQPSGDWGLGAPARKHNAALKSSAFVSLLPLWSWSERKRKTEMWGKVLKEEVAELTTEPRNSRGEHDAQVAGHSQCRHAVVTARLRTCDTPAPDRRAPRGLAERRAPGSWRGGCTRAERWRMARDRPPP</sequence>
<feature type="region of interest" description="Disordered" evidence="1">
    <location>
        <begin position="1"/>
        <end position="117"/>
    </location>
</feature>
<reference key="1">
    <citation type="submission" date="2019-01" db="UniProtKB">
        <authorList>
            <consortium name="RefSeq"/>
        </authorList>
    </citation>
    <scope>IDENTIFICATION</scope>
</reference>
<dbReference type="Proteomes" id="UP000286641">
    <property type="component" value="Unplaced"/>
</dbReference>
<feature type="compositionally biased region" description="Basic and acidic residues" evidence="1">
    <location>
        <begin position="195"/>
        <end position="209"/>
    </location>
</feature>
<name>A0A3Q7NLW0_CALUR</name>
<dbReference type="RefSeq" id="XP_025722363.1">
    <property type="nucleotide sequence ID" value="XM_025866578.1"/>
</dbReference>
<accession>A0A3Q7NLW0</accession>
<organism evidence="2 3">
    <name type="scientific">Callorhinus ursinus</name>
    <name type="common">Northern fur seal</name>
    <dbReference type="NCBI Taxonomy" id="34884"/>
    <lineage>
        <taxon>Eukaryota</taxon>
        <taxon>Metazoa</taxon>
        <taxon>Chordata</taxon>
        <taxon>Craniata</taxon>
        <taxon>Vertebrata</taxon>
        <taxon>Euteleostomi</taxon>
        <taxon>Mammalia</taxon>
        <taxon>Eutheria</taxon>
        <taxon>Laurasiatheria</taxon>
        <taxon>Carnivora</taxon>
        <taxon>Caniformia</taxon>
        <taxon>Pinnipedia</taxon>
        <taxon>Otariidae</taxon>
        <taxon>Callorhinus</taxon>
    </lineage>
</organism>